<dbReference type="EnsemblMetazoa" id="CJA32683b.1">
    <property type="protein sequence ID" value="CJA32683b.1"/>
    <property type="gene ID" value="WBGene00208530"/>
</dbReference>
<dbReference type="Proteomes" id="UP000005237">
    <property type="component" value="Unassembled WGS sequence"/>
</dbReference>
<sequence>MAPPKPTPKTSTSSVIDLPSGTPMDQSGPLTPDDVVCRGKNKLPHDLQIISKEKINIIILTRKNPQKKLLTSLVELTATPTPNQLLRDFNNGTVEADSEDQHVVRHRPAKWDADGPVRPVDP</sequence>
<feature type="compositionally biased region" description="Basic and acidic residues" evidence="1">
    <location>
        <begin position="99"/>
        <end position="122"/>
    </location>
</feature>
<reference evidence="3" key="1">
    <citation type="submission" date="2010-08" db="EMBL/GenBank/DDBJ databases">
        <authorList>
            <consortium name="Caenorhabditis japonica Sequencing Consortium"/>
            <person name="Wilson R.K."/>
        </authorList>
    </citation>
    <scope>NUCLEOTIDE SEQUENCE [LARGE SCALE GENOMIC DNA]</scope>
    <source>
        <strain evidence="3">DF5081</strain>
    </source>
</reference>
<accession>A0A8R1II68</accession>
<feature type="region of interest" description="Disordered" evidence="1">
    <location>
        <begin position="1"/>
        <end position="33"/>
    </location>
</feature>
<protein>
    <submittedName>
        <fullName evidence="2">Uncharacterized protein</fullName>
    </submittedName>
</protein>
<proteinExistence type="predicted"/>
<keyword evidence="3" id="KW-1185">Reference proteome</keyword>
<reference evidence="2" key="2">
    <citation type="submission" date="2022-06" db="UniProtKB">
        <authorList>
            <consortium name="EnsemblMetazoa"/>
        </authorList>
    </citation>
    <scope>IDENTIFICATION</scope>
    <source>
        <strain evidence="2">DF5081</strain>
    </source>
</reference>
<evidence type="ECO:0000313" key="3">
    <source>
        <dbReference type="Proteomes" id="UP000005237"/>
    </source>
</evidence>
<feature type="region of interest" description="Disordered" evidence="1">
    <location>
        <begin position="94"/>
        <end position="122"/>
    </location>
</feature>
<dbReference type="AlphaFoldDB" id="A0A8R1II68"/>
<organism evidence="2 3">
    <name type="scientific">Caenorhabditis japonica</name>
    <dbReference type="NCBI Taxonomy" id="281687"/>
    <lineage>
        <taxon>Eukaryota</taxon>
        <taxon>Metazoa</taxon>
        <taxon>Ecdysozoa</taxon>
        <taxon>Nematoda</taxon>
        <taxon>Chromadorea</taxon>
        <taxon>Rhabditida</taxon>
        <taxon>Rhabditina</taxon>
        <taxon>Rhabditomorpha</taxon>
        <taxon>Rhabditoidea</taxon>
        <taxon>Rhabditidae</taxon>
        <taxon>Peloderinae</taxon>
        <taxon>Caenorhabditis</taxon>
    </lineage>
</organism>
<evidence type="ECO:0000256" key="1">
    <source>
        <dbReference type="SAM" id="MobiDB-lite"/>
    </source>
</evidence>
<name>A0A8R1II68_CAEJA</name>
<evidence type="ECO:0000313" key="2">
    <source>
        <dbReference type="EnsemblMetazoa" id="CJA32683b.1"/>
    </source>
</evidence>